<gene>
    <name evidence="14" type="primary">LOC108820925</name>
</gene>
<reference evidence="13" key="1">
    <citation type="journal article" date="2019" name="Database">
        <title>The radish genome database (RadishGD): an integrated information resource for radish genomics.</title>
        <authorList>
            <person name="Yu H.J."/>
            <person name="Baek S."/>
            <person name="Lee Y.J."/>
            <person name="Cho A."/>
            <person name="Mun J.H."/>
        </authorList>
    </citation>
    <scope>NUCLEOTIDE SEQUENCE [LARGE SCALE GENOMIC DNA]</scope>
    <source>
        <strain evidence="13">cv. WK10039</strain>
    </source>
</reference>
<name>A0A6J0KNC5_RAPSA</name>
<dbReference type="KEGG" id="rsz:108820921"/>
<evidence type="ECO:0000256" key="7">
    <source>
        <dbReference type="ARBA" id="ARBA00022989"/>
    </source>
</evidence>
<keyword evidence="7 12" id="KW-1133">Transmembrane helix</keyword>
<dbReference type="GeneID" id="108820925"/>
<proteinExistence type="inferred from homology"/>
<keyword evidence="5" id="KW-1000">Mitochondrion outer membrane</keyword>
<dbReference type="InterPro" id="IPR005683">
    <property type="entry name" value="Tom22"/>
</dbReference>
<evidence type="ECO:0000256" key="2">
    <source>
        <dbReference type="ARBA" id="ARBA00009874"/>
    </source>
</evidence>
<dbReference type="GO" id="GO:0005741">
    <property type="term" value="C:mitochondrial outer membrane"/>
    <property type="evidence" value="ECO:0007669"/>
    <property type="project" value="UniProtKB-SubCell"/>
</dbReference>
<dbReference type="PANTHER" id="PTHR46867">
    <property type="entry name" value="MITOCHONDRIAL IMPORT RECEPTOR SUBUNIT TOM9-2"/>
    <property type="match status" value="1"/>
</dbReference>
<keyword evidence="9" id="KW-0496">Mitochondrion</keyword>
<keyword evidence="3" id="KW-0813">Transport</keyword>
<dbReference type="OrthoDB" id="10016939at2759"/>
<evidence type="ECO:0000256" key="1">
    <source>
        <dbReference type="ARBA" id="ARBA00004572"/>
    </source>
</evidence>
<dbReference type="Pfam" id="PF04281">
    <property type="entry name" value="Tom22"/>
    <property type="match status" value="1"/>
</dbReference>
<comment type="similarity">
    <text evidence="2">Belongs to the Tom22 family.</text>
</comment>
<evidence type="ECO:0000256" key="5">
    <source>
        <dbReference type="ARBA" id="ARBA00022787"/>
    </source>
</evidence>
<dbReference type="Proteomes" id="UP000504610">
    <property type="component" value="Chromosome 1"/>
</dbReference>
<evidence type="ECO:0000256" key="8">
    <source>
        <dbReference type="ARBA" id="ARBA00023010"/>
    </source>
</evidence>
<keyword evidence="10 12" id="KW-0472">Membrane</keyword>
<keyword evidence="11" id="KW-0675">Receptor</keyword>
<dbReference type="GO" id="GO:0006886">
    <property type="term" value="P:intracellular protein transport"/>
    <property type="evidence" value="ECO:0007669"/>
    <property type="project" value="InterPro"/>
</dbReference>
<dbReference type="InterPro" id="IPR017411">
    <property type="entry name" value="Tom22_pln"/>
</dbReference>
<keyword evidence="13" id="KW-1185">Reference proteome</keyword>
<evidence type="ECO:0000313" key="13">
    <source>
        <dbReference type="Proteomes" id="UP000504610"/>
    </source>
</evidence>
<evidence type="ECO:0000256" key="6">
    <source>
        <dbReference type="ARBA" id="ARBA00022927"/>
    </source>
</evidence>
<dbReference type="AlphaFoldDB" id="A0A6J0KNC5"/>
<evidence type="ECO:0000313" key="14">
    <source>
        <dbReference type="RefSeq" id="XP_018449457.1"/>
    </source>
</evidence>
<accession>A0A6J0KNC5</accession>
<keyword evidence="6" id="KW-0653">Protein transport</keyword>
<evidence type="ECO:0000256" key="10">
    <source>
        <dbReference type="ARBA" id="ARBA00023136"/>
    </source>
</evidence>
<protein>
    <submittedName>
        <fullName evidence="14">Mitochondrial import receptor subunit TOM9-1-like</fullName>
    </submittedName>
</protein>
<dbReference type="PIRSF" id="PIRSF038151">
    <property type="entry name" value="TOM9-2_plant"/>
    <property type="match status" value="1"/>
</dbReference>
<dbReference type="RefSeq" id="XP_018449457.1">
    <property type="nucleotide sequence ID" value="XM_018593955.2"/>
</dbReference>
<evidence type="ECO:0000256" key="4">
    <source>
        <dbReference type="ARBA" id="ARBA00022692"/>
    </source>
</evidence>
<reference evidence="14" key="2">
    <citation type="submission" date="2025-08" db="UniProtKB">
        <authorList>
            <consortium name="RefSeq"/>
        </authorList>
    </citation>
    <scope>IDENTIFICATION</scope>
    <source>
        <tissue evidence="14">Leaf</tissue>
    </source>
</reference>
<dbReference type="KEGG" id="rsz:108820925"/>
<organism evidence="13 14">
    <name type="scientific">Raphanus sativus</name>
    <name type="common">Radish</name>
    <name type="synonym">Raphanus raphanistrum var. sativus</name>
    <dbReference type="NCBI Taxonomy" id="3726"/>
    <lineage>
        <taxon>Eukaryota</taxon>
        <taxon>Viridiplantae</taxon>
        <taxon>Streptophyta</taxon>
        <taxon>Embryophyta</taxon>
        <taxon>Tracheophyta</taxon>
        <taxon>Spermatophyta</taxon>
        <taxon>Magnoliopsida</taxon>
        <taxon>eudicotyledons</taxon>
        <taxon>Gunneridae</taxon>
        <taxon>Pentapetalae</taxon>
        <taxon>rosids</taxon>
        <taxon>malvids</taxon>
        <taxon>Brassicales</taxon>
        <taxon>Brassicaceae</taxon>
        <taxon>Brassiceae</taxon>
        <taxon>Raphanus</taxon>
    </lineage>
</organism>
<keyword evidence="8" id="KW-0811">Translocation</keyword>
<comment type="subcellular location">
    <subcellularLocation>
        <location evidence="1">Mitochondrion outer membrane</location>
        <topology evidence="1">Single-pass membrane protein</topology>
    </subcellularLocation>
</comment>
<keyword evidence="4 12" id="KW-0812">Transmembrane</keyword>
<evidence type="ECO:0000256" key="12">
    <source>
        <dbReference type="SAM" id="Phobius"/>
    </source>
</evidence>
<evidence type="ECO:0000256" key="3">
    <source>
        <dbReference type="ARBA" id="ARBA00022448"/>
    </source>
</evidence>
<evidence type="ECO:0000256" key="11">
    <source>
        <dbReference type="ARBA" id="ARBA00023170"/>
    </source>
</evidence>
<dbReference type="CDD" id="cd22884">
    <property type="entry name" value="TOM22"/>
    <property type="match status" value="1"/>
</dbReference>
<dbReference type="RefSeq" id="XP_018449454.2">
    <property type="nucleotide sequence ID" value="XM_018593952.2"/>
</dbReference>
<dbReference type="PANTHER" id="PTHR46867:SF3">
    <property type="entry name" value="MITOCHONDRIAL IMPORT RECEPTOR SUBUNIT TOM9-1"/>
    <property type="match status" value="1"/>
</dbReference>
<feature type="transmembrane region" description="Helical" evidence="12">
    <location>
        <begin position="53"/>
        <end position="70"/>
    </location>
</feature>
<evidence type="ECO:0000256" key="9">
    <source>
        <dbReference type="ARBA" id="ARBA00023128"/>
    </source>
</evidence>
<sequence length="98" mass="10336">MATNKRTGAGKSGGRDSSILAKIANHEIANKGRRAACDAVYVSKKLLRSTGKAAWIVGTSFLILVVPLLIQAERDQMLGEIELQQASILGPPPPGALQ</sequence>